<proteinExistence type="predicted"/>
<reference evidence="1 2" key="1">
    <citation type="submission" date="2018-04" db="EMBL/GenBank/DDBJ databases">
        <title>Novel Campyloabacter and Helicobacter Species and Strains.</title>
        <authorList>
            <person name="Mannion A.J."/>
            <person name="Shen Z."/>
            <person name="Fox J.G."/>
        </authorList>
    </citation>
    <scope>NUCLEOTIDE SEQUENCE [LARGE SCALE GENOMIC DNA]</scope>
    <source>
        <strain evidence="1 2">MIT 04-9366</strain>
    </source>
</reference>
<dbReference type="AlphaFoldDB" id="A0A3D8J345"/>
<dbReference type="OrthoDB" id="5916782at2"/>
<keyword evidence="2" id="KW-1185">Reference proteome</keyword>
<evidence type="ECO:0000313" key="2">
    <source>
        <dbReference type="Proteomes" id="UP000257045"/>
    </source>
</evidence>
<dbReference type="EMBL" id="NXLV01000002">
    <property type="protein sequence ID" value="RDU71833.1"/>
    <property type="molecule type" value="Genomic_DNA"/>
</dbReference>
<organism evidence="1 2">
    <name type="scientific">Helicobacter brantae</name>
    <dbReference type="NCBI Taxonomy" id="375927"/>
    <lineage>
        <taxon>Bacteria</taxon>
        <taxon>Pseudomonadati</taxon>
        <taxon>Campylobacterota</taxon>
        <taxon>Epsilonproteobacteria</taxon>
        <taxon>Campylobacterales</taxon>
        <taxon>Helicobacteraceae</taxon>
        <taxon>Helicobacter</taxon>
    </lineage>
</organism>
<evidence type="ECO:0000313" key="1">
    <source>
        <dbReference type="EMBL" id="RDU71833.1"/>
    </source>
</evidence>
<accession>A0A3D8J345</accession>
<protein>
    <submittedName>
        <fullName evidence="1">Uncharacterized protein</fullName>
    </submittedName>
</protein>
<dbReference type="RefSeq" id="WP_115569043.1">
    <property type="nucleotide sequence ID" value="NZ_NXLV01000002.1"/>
</dbReference>
<name>A0A3D8J345_9HELI</name>
<comment type="caution">
    <text evidence="1">The sequence shown here is derived from an EMBL/GenBank/DDBJ whole genome shotgun (WGS) entry which is preliminary data.</text>
</comment>
<gene>
    <name evidence="1" type="ORF">CQA58_01975</name>
</gene>
<dbReference type="Proteomes" id="UP000257045">
    <property type="component" value="Unassembled WGS sequence"/>
</dbReference>
<sequence>MGLFDTICSIGSSIVSGVKSVCSAIGSACSSIGGAIASGIGTLAQKILELPVKPTIVDAIIGLVKAVAELLMDSPKDEKVEDLGAAMKQAEKKPEDFDSINDYIDYLREEIKKGNVKLGQSEGIELFSEKMMGVALLSEGLGEKYGMKPSAEFWGEMGKKVHDGKLEPKEVGSIIQKASQAEVQLDNVSNYLKGEEVKDNKKSEVSSVIIGGLKESNPSLSDLEIDKRFNELIKQ</sequence>